<comment type="caution">
    <text evidence="4">The sequence shown here is derived from an EMBL/GenBank/DDBJ whole genome shotgun (WGS) entry which is preliminary data.</text>
</comment>
<keyword evidence="2" id="KW-0274">FAD</keyword>
<dbReference type="RefSeq" id="WP_203941617.1">
    <property type="nucleotide sequence ID" value="NZ_BAAAGJ010000015.1"/>
</dbReference>
<reference evidence="4" key="1">
    <citation type="submission" date="2021-01" db="EMBL/GenBank/DDBJ databases">
        <title>Whole genome shotgun sequence of Spirilliplanes yamanashiensis NBRC 15828.</title>
        <authorList>
            <person name="Komaki H."/>
            <person name="Tamura T."/>
        </authorList>
    </citation>
    <scope>NUCLEOTIDE SEQUENCE</scope>
    <source>
        <strain evidence="4">NBRC 15828</strain>
    </source>
</reference>
<dbReference type="EMBL" id="BOOY01000042">
    <property type="protein sequence ID" value="GIJ06437.1"/>
    <property type="molecule type" value="Genomic_DNA"/>
</dbReference>
<protein>
    <submittedName>
        <fullName evidence="4">Glycolate oxidase</fullName>
    </submittedName>
</protein>
<evidence type="ECO:0000256" key="2">
    <source>
        <dbReference type="ARBA" id="ARBA00022827"/>
    </source>
</evidence>
<dbReference type="InterPro" id="IPR016164">
    <property type="entry name" value="FAD-linked_Oxase-like_C"/>
</dbReference>
<dbReference type="GO" id="GO:0071949">
    <property type="term" value="F:FAD binding"/>
    <property type="evidence" value="ECO:0007669"/>
    <property type="project" value="InterPro"/>
</dbReference>
<gene>
    <name evidence="4" type="primary">glcE</name>
    <name evidence="4" type="ORF">Sya03_57890</name>
</gene>
<dbReference type="InterPro" id="IPR036318">
    <property type="entry name" value="FAD-bd_PCMH-like_sf"/>
</dbReference>
<dbReference type="GO" id="GO:0003824">
    <property type="term" value="F:catalytic activity"/>
    <property type="evidence" value="ECO:0007669"/>
    <property type="project" value="InterPro"/>
</dbReference>
<dbReference type="InterPro" id="IPR016166">
    <property type="entry name" value="FAD-bd_PCMH"/>
</dbReference>
<feature type="domain" description="FAD-binding PCMH-type" evidence="3">
    <location>
        <begin position="33"/>
        <end position="197"/>
    </location>
</feature>
<dbReference type="Pfam" id="PF01565">
    <property type="entry name" value="FAD_binding_4"/>
    <property type="match status" value="1"/>
</dbReference>
<evidence type="ECO:0000256" key="1">
    <source>
        <dbReference type="ARBA" id="ARBA00022630"/>
    </source>
</evidence>
<evidence type="ECO:0000313" key="5">
    <source>
        <dbReference type="Proteomes" id="UP000652013"/>
    </source>
</evidence>
<dbReference type="SUPFAM" id="SSF55103">
    <property type="entry name" value="FAD-linked oxidases, C-terminal domain"/>
    <property type="match status" value="1"/>
</dbReference>
<dbReference type="Proteomes" id="UP000652013">
    <property type="component" value="Unassembled WGS sequence"/>
</dbReference>
<keyword evidence="1" id="KW-0285">Flavoprotein</keyword>
<name>A0A8J3YEX8_9ACTN</name>
<keyword evidence="5" id="KW-1185">Reference proteome</keyword>
<organism evidence="4 5">
    <name type="scientific">Spirilliplanes yamanashiensis</name>
    <dbReference type="NCBI Taxonomy" id="42233"/>
    <lineage>
        <taxon>Bacteria</taxon>
        <taxon>Bacillati</taxon>
        <taxon>Actinomycetota</taxon>
        <taxon>Actinomycetes</taxon>
        <taxon>Micromonosporales</taxon>
        <taxon>Micromonosporaceae</taxon>
        <taxon>Spirilliplanes</taxon>
    </lineage>
</organism>
<dbReference type="InterPro" id="IPR006094">
    <property type="entry name" value="Oxid_FAD_bind_N"/>
</dbReference>
<dbReference type="Gene3D" id="3.30.465.10">
    <property type="match status" value="1"/>
</dbReference>
<accession>A0A8J3YEX8</accession>
<sequence length="382" mass="39132">MTTPLPSREPVLRALVEICGPHFARPGGPADTVAGRQARWVAAPGTDAAVADTLQLATARNLAVVPRGSGTKIDWGWAPPGVDLILDTARLAGIWDHRPEAGTAQVGAGTPVRAVQRALALHGQRLALDPPSADASLGGVLATNEAGPLRHRYGPPSAQVSAVSYVLPGGAAVTAPPDDLRPPDGVILAATVRVQTIPDTRIYAGCPVWTPLQVHDLVAQILAADADPSAIEVDLPAPGADQPGTLVVLVEGGPVSARQRAARIADLLGPSATVSGTAPPWWGRYPFGPDDVALRVTVPIADLHAAVYALRDAAGVAVPVRGSAGVGSVHAVLPRGLSPLRVEQILDAARSVLLARGGRCVVVSAPPAIRAAVDVASRDDLF</sequence>
<dbReference type="PANTHER" id="PTHR11748">
    <property type="entry name" value="D-LACTATE DEHYDROGENASE"/>
    <property type="match status" value="1"/>
</dbReference>
<dbReference type="PROSITE" id="PS51387">
    <property type="entry name" value="FAD_PCMH"/>
    <property type="match status" value="1"/>
</dbReference>
<dbReference type="SUPFAM" id="SSF56176">
    <property type="entry name" value="FAD-binding/transporter-associated domain-like"/>
    <property type="match status" value="1"/>
</dbReference>
<evidence type="ECO:0000259" key="3">
    <source>
        <dbReference type="PROSITE" id="PS51387"/>
    </source>
</evidence>
<dbReference type="InterPro" id="IPR016169">
    <property type="entry name" value="FAD-bd_PCMH_sub2"/>
</dbReference>
<proteinExistence type="predicted"/>
<evidence type="ECO:0000313" key="4">
    <source>
        <dbReference type="EMBL" id="GIJ06437.1"/>
    </source>
</evidence>
<dbReference type="AlphaFoldDB" id="A0A8J3YEX8"/>
<dbReference type="PANTHER" id="PTHR11748:SF103">
    <property type="entry name" value="GLYCOLATE OXIDASE SUBUNIT GLCE"/>
    <property type="match status" value="1"/>
</dbReference>